<name>A0ABN3R3V4_9ACTN</name>
<accession>A0ABN3R3V4</accession>
<feature type="region of interest" description="Disordered" evidence="1">
    <location>
        <begin position="403"/>
        <end position="441"/>
    </location>
</feature>
<organism evidence="2 3">
    <name type="scientific">Streptomyces axinellae</name>
    <dbReference type="NCBI Taxonomy" id="552788"/>
    <lineage>
        <taxon>Bacteria</taxon>
        <taxon>Bacillati</taxon>
        <taxon>Actinomycetota</taxon>
        <taxon>Actinomycetes</taxon>
        <taxon>Kitasatosporales</taxon>
        <taxon>Streptomycetaceae</taxon>
        <taxon>Streptomyces</taxon>
    </lineage>
</organism>
<reference evidence="2 3" key="1">
    <citation type="journal article" date="2019" name="Int. J. Syst. Evol. Microbiol.">
        <title>The Global Catalogue of Microorganisms (GCM) 10K type strain sequencing project: providing services to taxonomists for standard genome sequencing and annotation.</title>
        <authorList>
            <consortium name="The Broad Institute Genomics Platform"/>
            <consortium name="The Broad Institute Genome Sequencing Center for Infectious Disease"/>
            <person name="Wu L."/>
            <person name="Ma J."/>
        </authorList>
    </citation>
    <scope>NUCLEOTIDE SEQUENCE [LARGE SCALE GENOMIC DNA]</scope>
    <source>
        <strain evidence="2 3">JCM 16373</strain>
    </source>
</reference>
<dbReference type="EMBL" id="BAAARJ010000046">
    <property type="protein sequence ID" value="GAA2641017.1"/>
    <property type="molecule type" value="Genomic_DNA"/>
</dbReference>
<sequence length="441" mass="47744">MPRKYSDEDYAAALNAREQGDMPGFRDTQEVVIGGVTADVPIGKFLSMLRSQGRKTALEEGLAQALSRHGLAPRQISDGRWTVPHTGKKIMWRDEHYAAALNAREQGDLPEKSETQTVVIGDVTADVPIGRFLSKLRSRGRKTALEEGLKQALSRHGLAPRQISEGLWTVPHTGRQIMWRDEHYAAALNARKQGDLPEKTETQKVVIGDVTADVPLGQFLNTLRSQGRKTALGEGLAEALTRHGLAPRQVSEGLWTIPQTGKKINWRDEHYAAALNARKQGDLPGFRDTQMVVIGDVTADVPIGQFLSTLRTRGRKKALEEGLAQALGRHGLSPVWQENKWRIGGATAQAEGARAGRSVNGQVHPRSFTASVVPPAWDTSAVPGRAAGGGGYPGVSQYPVNPAPAGAYLPSGHGHRPADPAQPPGPTPHRPVGIPIKRRRT</sequence>
<proteinExistence type="predicted"/>
<gene>
    <name evidence="2" type="ORF">GCM10009863_67800</name>
</gene>
<evidence type="ECO:0000256" key="1">
    <source>
        <dbReference type="SAM" id="MobiDB-lite"/>
    </source>
</evidence>
<protein>
    <submittedName>
        <fullName evidence="2">Uncharacterized protein</fullName>
    </submittedName>
</protein>
<dbReference type="RefSeq" id="WP_344570907.1">
    <property type="nucleotide sequence ID" value="NZ_BAAARJ010000046.1"/>
</dbReference>
<evidence type="ECO:0000313" key="3">
    <source>
        <dbReference type="Proteomes" id="UP001501447"/>
    </source>
</evidence>
<dbReference type="Proteomes" id="UP001501447">
    <property type="component" value="Unassembled WGS sequence"/>
</dbReference>
<evidence type="ECO:0000313" key="2">
    <source>
        <dbReference type="EMBL" id="GAA2641017.1"/>
    </source>
</evidence>
<keyword evidence="3" id="KW-1185">Reference proteome</keyword>
<comment type="caution">
    <text evidence="2">The sequence shown here is derived from an EMBL/GenBank/DDBJ whole genome shotgun (WGS) entry which is preliminary data.</text>
</comment>
<feature type="compositionally biased region" description="Pro residues" evidence="1">
    <location>
        <begin position="420"/>
        <end position="429"/>
    </location>
</feature>